<feature type="domain" description="F-box" evidence="3">
    <location>
        <begin position="163"/>
        <end position="209"/>
    </location>
</feature>
<evidence type="ECO:0000313" key="4">
    <source>
        <dbReference type="EMBL" id="KAF6028213.1"/>
    </source>
</evidence>
<dbReference type="PANTHER" id="PTHR13318:SF257">
    <property type="entry name" value="F-BOX DOMAIN-CONTAINING PROTEIN"/>
    <property type="match status" value="1"/>
</dbReference>
<dbReference type="AlphaFoldDB" id="A0A7J7JQS1"/>
<dbReference type="InterPro" id="IPR057207">
    <property type="entry name" value="FBXL15_LRR"/>
</dbReference>
<dbReference type="FunFam" id="1.20.1280.50:FF:000018">
    <property type="entry name" value="F-box/LRR-repeat protein 7 isoform X2"/>
    <property type="match status" value="1"/>
</dbReference>
<dbReference type="EMBL" id="VXIV02001976">
    <property type="protein sequence ID" value="KAF6028213.1"/>
    <property type="molecule type" value="Genomic_DNA"/>
</dbReference>
<dbReference type="Pfam" id="PF13516">
    <property type="entry name" value="LRR_6"/>
    <property type="match status" value="1"/>
</dbReference>
<dbReference type="CDD" id="cd22120">
    <property type="entry name" value="F-box_FBXL7"/>
    <property type="match status" value="1"/>
</dbReference>
<evidence type="ECO:0000256" key="2">
    <source>
        <dbReference type="SAM" id="MobiDB-lite"/>
    </source>
</evidence>
<dbReference type="InterPro" id="IPR001611">
    <property type="entry name" value="Leu-rich_rpt"/>
</dbReference>
<comment type="caution">
    <text evidence="4">The sequence shown here is derived from an EMBL/GenBank/DDBJ whole genome shotgun (WGS) entry which is preliminary data.</text>
</comment>
<dbReference type="Proteomes" id="UP000593567">
    <property type="component" value="Unassembled WGS sequence"/>
</dbReference>
<dbReference type="Gene3D" id="1.20.1280.50">
    <property type="match status" value="1"/>
</dbReference>
<dbReference type="InterPro" id="IPR001810">
    <property type="entry name" value="F-box_dom"/>
</dbReference>
<evidence type="ECO:0000256" key="1">
    <source>
        <dbReference type="ARBA" id="ARBA00022786"/>
    </source>
</evidence>
<dbReference type="OrthoDB" id="423607at2759"/>
<dbReference type="GO" id="GO:0019005">
    <property type="term" value="C:SCF ubiquitin ligase complex"/>
    <property type="evidence" value="ECO:0007669"/>
    <property type="project" value="TreeGrafter"/>
</dbReference>
<dbReference type="SUPFAM" id="SSF81383">
    <property type="entry name" value="F-box domain"/>
    <property type="match status" value="1"/>
</dbReference>
<reference evidence="4" key="1">
    <citation type="submission" date="2020-06" db="EMBL/GenBank/DDBJ databases">
        <title>Draft genome of Bugula neritina, a colonial animal packing powerful symbionts and potential medicines.</title>
        <authorList>
            <person name="Rayko M."/>
        </authorList>
    </citation>
    <scope>NUCLEOTIDE SEQUENCE [LARGE SCALE GENOMIC DNA]</scope>
    <source>
        <strain evidence="4">Kwan_BN1</strain>
    </source>
</reference>
<feature type="compositionally biased region" description="Polar residues" evidence="2">
    <location>
        <begin position="47"/>
        <end position="57"/>
    </location>
</feature>
<dbReference type="Pfam" id="PF12937">
    <property type="entry name" value="F-box-like"/>
    <property type="match status" value="1"/>
</dbReference>
<dbReference type="SMART" id="SM00367">
    <property type="entry name" value="LRR_CC"/>
    <property type="match status" value="11"/>
</dbReference>
<dbReference type="InterPro" id="IPR006553">
    <property type="entry name" value="Leu-rich_rpt_Cys-con_subtyp"/>
</dbReference>
<proteinExistence type="predicted"/>
<keyword evidence="5" id="KW-1185">Reference proteome</keyword>
<feature type="region of interest" description="Disordered" evidence="2">
    <location>
        <begin position="47"/>
        <end position="99"/>
    </location>
</feature>
<protein>
    <submittedName>
        <fullName evidence="4">FBXL7</fullName>
    </submittedName>
</protein>
<dbReference type="Gene3D" id="3.80.10.10">
    <property type="entry name" value="Ribonuclease Inhibitor"/>
    <property type="match status" value="2"/>
</dbReference>
<evidence type="ECO:0000313" key="5">
    <source>
        <dbReference type="Proteomes" id="UP000593567"/>
    </source>
</evidence>
<gene>
    <name evidence="4" type="ORF">EB796_013482</name>
</gene>
<dbReference type="InterPro" id="IPR032675">
    <property type="entry name" value="LRR_dom_sf"/>
</dbReference>
<dbReference type="InterPro" id="IPR036047">
    <property type="entry name" value="F-box-like_dom_sf"/>
</dbReference>
<evidence type="ECO:0000259" key="3">
    <source>
        <dbReference type="PROSITE" id="PS50181"/>
    </source>
</evidence>
<dbReference type="PROSITE" id="PS50181">
    <property type="entry name" value="FBOX"/>
    <property type="match status" value="1"/>
</dbReference>
<dbReference type="Pfam" id="PF25372">
    <property type="entry name" value="DUF7885"/>
    <property type="match status" value="1"/>
</dbReference>
<dbReference type="SUPFAM" id="SSF52047">
    <property type="entry name" value="RNI-like"/>
    <property type="match status" value="1"/>
</dbReference>
<dbReference type="SMART" id="SM00256">
    <property type="entry name" value="FBOX"/>
    <property type="match status" value="1"/>
</dbReference>
<sequence length="542" mass="60645">MAEGGTGGVATASRMAGSPQMFTDWDEIMNDIVHNKDITELIESPLESSSGIASDSPTWLRPPSSSNSSLSTYKFRSSSPDTDEARSNRLNPGYASSSSSNDMIFDSAVPQHFLTHEARLLSKNYAYSPIVAGAAASTLTPPPPQQWRDSPYDIILKKKGRMWTSIANLPDEAMLNIFSYLPTNHLCRCARVCTRWYNLVWEPSLWTKIQINDENLNIDKALKLLLRRLSYETPHVCLTLESMNLKQCVRLSDKGLHLISKRCPELRQLELNGCRNITNNALCEVVSRCINLQHLNVTGCVLITSISLTPEALNQANGSHNKQIFLRLLDLTDCPHLDNVGMQTIASYCSQLQYIYLRRCMRITDTGIQYLANSCTMLRELSVSDCRKVGDLGLRELSRLELNLRYLSVAKCDMVSDIGVGFIAKYCRKLRYLNVRGCVAVSDISIVPLAQNCTRMRSLDLGKCEVTDAGLFMLARHCTQLKKLSVKSCEEITDEGVLAVAKGCKHLQHLNIQGCHLSPDAYRTIKRLLKRCIIEHTNPGFC</sequence>
<dbReference type="GO" id="GO:0031146">
    <property type="term" value="P:SCF-dependent proteasomal ubiquitin-dependent protein catabolic process"/>
    <property type="evidence" value="ECO:0007669"/>
    <property type="project" value="TreeGrafter"/>
</dbReference>
<name>A0A7J7JQS1_BUGNE</name>
<accession>A0A7J7JQS1</accession>
<dbReference type="PANTHER" id="PTHR13318">
    <property type="entry name" value="PARTNER OF PAIRED, ISOFORM B-RELATED"/>
    <property type="match status" value="1"/>
</dbReference>
<keyword evidence="1" id="KW-0833">Ubl conjugation pathway</keyword>
<organism evidence="4 5">
    <name type="scientific">Bugula neritina</name>
    <name type="common">Brown bryozoan</name>
    <name type="synonym">Sertularia neritina</name>
    <dbReference type="NCBI Taxonomy" id="10212"/>
    <lineage>
        <taxon>Eukaryota</taxon>
        <taxon>Metazoa</taxon>
        <taxon>Spiralia</taxon>
        <taxon>Lophotrochozoa</taxon>
        <taxon>Bryozoa</taxon>
        <taxon>Gymnolaemata</taxon>
        <taxon>Cheilostomatida</taxon>
        <taxon>Flustrina</taxon>
        <taxon>Buguloidea</taxon>
        <taxon>Bugulidae</taxon>
        <taxon>Bugula</taxon>
    </lineage>
</organism>